<dbReference type="Proteomes" id="UP000694547">
    <property type="component" value="Chromosome 9"/>
</dbReference>
<feature type="chain" id="PRO_5034675979" description="Ig-like domain-containing protein" evidence="10">
    <location>
        <begin position="20"/>
        <end position="163"/>
    </location>
</feature>
<dbReference type="PANTHER" id="PTHR19339:SF5">
    <property type="entry name" value="IG-LIKE DOMAIN-CONTAINING PROTEIN"/>
    <property type="match status" value="1"/>
</dbReference>
<feature type="domain" description="Ig-like" evidence="11">
    <location>
        <begin position="23"/>
        <end position="123"/>
    </location>
</feature>
<organism evidence="12 13">
    <name type="scientific">Peromyscus maniculatus bairdii</name>
    <name type="common">Prairie deer mouse</name>
    <dbReference type="NCBI Taxonomy" id="230844"/>
    <lineage>
        <taxon>Eukaryota</taxon>
        <taxon>Metazoa</taxon>
        <taxon>Chordata</taxon>
        <taxon>Craniata</taxon>
        <taxon>Vertebrata</taxon>
        <taxon>Euteleostomi</taxon>
        <taxon>Mammalia</taxon>
        <taxon>Eutheria</taxon>
        <taxon>Euarchontoglires</taxon>
        <taxon>Glires</taxon>
        <taxon>Rodentia</taxon>
        <taxon>Myomorpha</taxon>
        <taxon>Muroidea</taxon>
        <taxon>Cricetidae</taxon>
        <taxon>Neotominae</taxon>
        <taxon>Peromyscus</taxon>
    </lineage>
</organism>
<keyword evidence="7" id="KW-0325">Glycoprotein</keyword>
<dbReference type="AlphaFoldDB" id="A0A8C8UHV7"/>
<keyword evidence="9" id="KW-1279">T cell receptor</keyword>
<keyword evidence="2" id="KW-1003">Cell membrane</keyword>
<dbReference type="InterPro" id="IPR003598">
    <property type="entry name" value="Ig_sub2"/>
</dbReference>
<evidence type="ECO:0000256" key="3">
    <source>
        <dbReference type="ARBA" id="ARBA00022729"/>
    </source>
</evidence>
<evidence type="ECO:0000256" key="5">
    <source>
        <dbReference type="ARBA" id="ARBA00023136"/>
    </source>
</evidence>
<keyword evidence="13" id="KW-1185">Reference proteome</keyword>
<dbReference type="PANTHER" id="PTHR19339">
    <property type="entry name" value="T CELL RECEPTOR ALPHA VARIABLE 39"/>
    <property type="match status" value="1"/>
</dbReference>
<dbReference type="GeneTree" id="ENSGT00900000140957"/>
<dbReference type="PROSITE" id="PS50835">
    <property type="entry name" value="IG_LIKE"/>
    <property type="match status" value="1"/>
</dbReference>
<reference evidence="12 13" key="1">
    <citation type="submission" date="2018-10" db="EMBL/GenBank/DDBJ databases">
        <title>Improved assembly of the deer mouse Peromyscus maniculatus genome.</title>
        <authorList>
            <person name="Lassance J.-M."/>
            <person name="Hoekstra H.E."/>
        </authorList>
    </citation>
    <scope>NUCLEOTIDE SEQUENCE [LARGE SCALE GENOMIC DNA]</scope>
</reference>
<evidence type="ECO:0000256" key="2">
    <source>
        <dbReference type="ARBA" id="ARBA00022475"/>
    </source>
</evidence>
<dbReference type="InterPro" id="IPR036179">
    <property type="entry name" value="Ig-like_dom_sf"/>
</dbReference>
<comment type="subunit">
    <text evidence="8">Alpha-beta TR is a heterodimer composed of an alpha and beta chain; disulfide-linked. The alpha-beta TR is associated with the transmembrane signaling CD3 coreceptor proteins to form the TR-CD3 (TcR or TCR). The assembly of alpha-beta TR heterodimers with CD3 occurs in the endoplasmic reticulum where a single alpha-beta TR heterodimer associates with one CD3D-CD3E heterodimer, one CD3G-CD3E heterodimer and one CD247 homodimer forming a stable octameric structure. CD3D-CD3E and CD3G-CD3E heterodimers preferentially associate with TR alpha and TR beta chains, respectively. The association of the CD247 homodimer is the last step of TcR assembly in the endoplasmic reticulum and is required for transport to the cell surface.</text>
</comment>
<reference evidence="12" key="2">
    <citation type="submission" date="2025-08" db="UniProtKB">
        <authorList>
            <consortium name="Ensembl"/>
        </authorList>
    </citation>
    <scope>IDENTIFICATION</scope>
</reference>
<dbReference type="GO" id="GO:0042101">
    <property type="term" value="C:T cell receptor complex"/>
    <property type="evidence" value="ECO:0007669"/>
    <property type="project" value="UniProtKB-KW"/>
</dbReference>
<keyword evidence="5" id="KW-0472">Membrane</keyword>
<evidence type="ECO:0000313" key="13">
    <source>
        <dbReference type="Proteomes" id="UP000694547"/>
    </source>
</evidence>
<proteinExistence type="predicted"/>
<keyword evidence="6" id="KW-1015">Disulfide bond</keyword>
<dbReference type="InterPro" id="IPR051896">
    <property type="entry name" value="TCR_alpha_variable"/>
</dbReference>
<evidence type="ECO:0000256" key="10">
    <source>
        <dbReference type="SAM" id="SignalP"/>
    </source>
</evidence>
<evidence type="ECO:0000259" key="11">
    <source>
        <dbReference type="PROSITE" id="PS50835"/>
    </source>
</evidence>
<dbReference type="InterPro" id="IPR003599">
    <property type="entry name" value="Ig_sub"/>
</dbReference>
<keyword evidence="4" id="KW-1064">Adaptive immunity</keyword>
<reference evidence="12" key="3">
    <citation type="submission" date="2025-09" db="UniProtKB">
        <authorList>
            <consortium name="Ensembl"/>
        </authorList>
    </citation>
    <scope>IDENTIFICATION</scope>
</reference>
<protein>
    <recommendedName>
        <fullName evidence="11">Ig-like domain-containing protein</fullName>
    </recommendedName>
</protein>
<keyword evidence="3 10" id="KW-0732">Signal</keyword>
<sequence>AMKTLTGPFVLCLWLQLNCDRGEQLEQQPSLLSVQEGDSAVINCTYTASSPSYFSWYKQEPGAGLHLVNLFSLTSGTKENGRLKSTFDSMERYSTLHIRDAQLEDSGTYLCAVQAQCSQQACSLAPNCSCVCSYSPTTGRLCRRICTAVGFPIYAVSLSSPLT</sequence>
<evidence type="ECO:0000256" key="8">
    <source>
        <dbReference type="ARBA" id="ARBA00038651"/>
    </source>
</evidence>
<dbReference type="SMART" id="SM00409">
    <property type="entry name" value="IG"/>
    <property type="match status" value="1"/>
</dbReference>
<evidence type="ECO:0000256" key="6">
    <source>
        <dbReference type="ARBA" id="ARBA00023157"/>
    </source>
</evidence>
<evidence type="ECO:0000256" key="7">
    <source>
        <dbReference type="ARBA" id="ARBA00023180"/>
    </source>
</evidence>
<name>A0A8C8UHV7_PERMB</name>
<feature type="signal peptide" evidence="10">
    <location>
        <begin position="1"/>
        <end position="19"/>
    </location>
</feature>
<evidence type="ECO:0000256" key="9">
    <source>
        <dbReference type="ARBA" id="ARBA00043266"/>
    </source>
</evidence>
<accession>A0A8C8UHV7</accession>
<dbReference type="Gene3D" id="2.60.40.10">
    <property type="entry name" value="Immunoglobulins"/>
    <property type="match status" value="1"/>
</dbReference>
<dbReference type="InterPro" id="IPR007110">
    <property type="entry name" value="Ig-like_dom"/>
</dbReference>
<dbReference type="SMART" id="SM00406">
    <property type="entry name" value="IGv"/>
    <property type="match status" value="1"/>
</dbReference>
<dbReference type="SUPFAM" id="SSF48726">
    <property type="entry name" value="Immunoglobulin"/>
    <property type="match status" value="1"/>
</dbReference>
<comment type="subcellular location">
    <subcellularLocation>
        <location evidence="1">Cell membrane</location>
    </subcellularLocation>
</comment>
<dbReference type="InterPro" id="IPR013106">
    <property type="entry name" value="Ig_V-set"/>
</dbReference>
<dbReference type="Pfam" id="PF07686">
    <property type="entry name" value="V-set"/>
    <property type="match status" value="1"/>
</dbReference>
<evidence type="ECO:0000313" key="12">
    <source>
        <dbReference type="Ensembl" id="ENSPEMP00000031868.1"/>
    </source>
</evidence>
<evidence type="ECO:0000256" key="1">
    <source>
        <dbReference type="ARBA" id="ARBA00004236"/>
    </source>
</evidence>
<dbReference type="SMART" id="SM00408">
    <property type="entry name" value="IGc2"/>
    <property type="match status" value="1"/>
</dbReference>
<dbReference type="InterPro" id="IPR013783">
    <property type="entry name" value="Ig-like_fold"/>
</dbReference>
<dbReference type="Ensembl" id="ENSPEMT00000038241.1">
    <property type="protein sequence ID" value="ENSPEMP00000031868.1"/>
    <property type="gene ID" value="ENSPEMG00000025936.1"/>
</dbReference>
<evidence type="ECO:0000256" key="4">
    <source>
        <dbReference type="ARBA" id="ARBA00023130"/>
    </source>
</evidence>
<dbReference type="GO" id="GO:0002250">
    <property type="term" value="P:adaptive immune response"/>
    <property type="evidence" value="ECO:0007669"/>
    <property type="project" value="UniProtKB-KW"/>
</dbReference>
<keyword evidence="9" id="KW-0391">Immunity</keyword>